<evidence type="ECO:0000313" key="2">
    <source>
        <dbReference type="EMBL" id="KIM93604.1"/>
    </source>
</evidence>
<evidence type="ECO:0000313" key="3">
    <source>
        <dbReference type="Proteomes" id="UP000054321"/>
    </source>
</evidence>
<evidence type="ECO:0000259" key="1">
    <source>
        <dbReference type="Pfam" id="PF25581"/>
    </source>
</evidence>
<dbReference type="EMBL" id="KN832894">
    <property type="protein sequence ID" value="KIM93604.1"/>
    <property type="molecule type" value="Genomic_DNA"/>
</dbReference>
<accession>A0A0C3GQG3</accession>
<keyword evidence="3" id="KW-1185">Reference proteome</keyword>
<dbReference type="HOGENOM" id="CLU_1787368_0_0_1"/>
<dbReference type="Pfam" id="PF25581">
    <property type="entry name" value="AsqO_C"/>
    <property type="match status" value="1"/>
</dbReference>
<dbReference type="Proteomes" id="UP000054321">
    <property type="component" value="Unassembled WGS sequence"/>
</dbReference>
<reference evidence="2 3" key="1">
    <citation type="submission" date="2014-04" db="EMBL/GenBank/DDBJ databases">
        <authorList>
            <consortium name="DOE Joint Genome Institute"/>
            <person name="Kuo A."/>
            <person name="Martino E."/>
            <person name="Perotto S."/>
            <person name="Kohler A."/>
            <person name="Nagy L.G."/>
            <person name="Floudas D."/>
            <person name="Copeland A."/>
            <person name="Barry K.W."/>
            <person name="Cichocki N."/>
            <person name="Veneault-Fourrey C."/>
            <person name="LaButti K."/>
            <person name="Lindquist E.A."/>
            <person name="Lipzen A."/>
            <person name="Lundell T."/>
            <person name="Morin E."/>
            <person name="Murat C."/>
            <person name="Sun H."/>
            <person name="Tunlid A."/>
            <person name="Henrissat B."/>
            <person name="Grigoriev I.V."/>
            <person name="Hibbett D.S."/>
            <person name="Martin F."/>
            <person name="Nordberg H.P."/>
            <person name="Cantor M.N."/>
            <person name="Hua S.X."/>
        </authorList>
    </citation>
    <scope>NUCLEOTIDE SEQUENCE [LARGE SCALE GENOMIC DNA]</scope>
    <source>
        <strain evidence="2 3">Zn</strain>
    </source>
</reference>
<dbReference type="InParanoid" id="A0A0C3GQG3"/>
<dbReference type="STRING" id="913774.A0A0C3GQG3"/>
<gene>
    <name evidence="2" type="ORF">OIDMADRAFT_61532</name>
</gene>
<sequence>MSLSGDENWGTQSFTSLSSSCHWGHGVPGPYSTIWFDAHSHAETNLLSSYFLLNYRIIVSSCTGLNILPLGNTTYPPQANDAPPAGFNIGIDLGPGHGTFLLVNVTYEALLVNNFEYRRWSGKQSDGFCGQKQLSGYILYEKFQI</sequence>
<feature type="domain" description="AsqO/PenF-like C-terminal" evidence="1">
    <location>
        <begin position="18"/>
        <end position="144"/>
    </location>
</feature>
<proteinExistence type="predicted"/>
<protein>
    <recommendedName>
        <fullName evidence="1">AsqO/PenF-like C-terminal domain-containing protein</fullName>
    </recommendedName>
</protein>
<dbReference type="InterPro" id="IPR057722">
    <property type="entry name" value="AsqO/PenF-like_C"/>
</dbReference>
<reference evidence="3" key="2">
    <citation type="submission" date="2015-01" db="EMBL/GenBank/DDBJ databases">
        <title>Evolutionary Origins and Diversification of the Mycorrhizal Mutualists.</title>
        <authorList>
            <consortium name="DOE Joint Genome Institute"/>
            <consortium name="Mycorrhizal Genomics Consortium"/>
            <person name="Kohler A."/>
            <person name="Kuo A."/>
            <person name="Nagy L.G."/>
            <person name="Floudas D."/>
            <person name="Copeland A."/>
            <person name="Barry K.W."/>
            <person name="Cichocki N."/>
            <person name="Veneault-Fourrey C."/>
            <person name="LaButti K."/>
            <person name="Lindquist E.A."/>
            <person name="Lipzen A."/>
            <person name="Lundell T."/>
            <person name="Morin E."/>
            <person name="Murat C."/>
            <person name="Riley R."/>
            <person name="Ohm R."/>
            <person name="Sun H."/>
            <person name="Tunlid A."/>
            <person name="Henrissat B."/>
            <person name="Grigoriev I.V."/>
            <person name="Hibbett D.S."/>
            <person name="Martin F."/>
        </authorList>
    </citation>
    <scope>NUCLEOTIDE SEQUENCE [LARGE SCALE GENOMIC DNA]</scope>
    <source>
        <strain evidence="3">Zn</strain>
    </source>
</reference>
<name>A0A0C3GQG3_OIDMZ</name>
<dbReference type="AlphaFoldDB" id="A0A0C3GQG3"/>
<organism evidence="2 3">
    <name type="scientific">Oidiodendron maius (strain Zn)</name>
    <dbReference type="NCBI Taxonomy" id="913774"/>
    <lineage>
        <taxon>Eukaryota</taxon>
        <taxon>Fungi</taxon>
        <taxon>Dikarya</taxon>
        <taxon>Ascomycota</taxon>
        <taxon>Pezizomycotina</taxon>
        <taxon>Leotiomycetes</taxon>
        <taxon>Leotiomycetes incertae sedis</taxon>
        <taxon>Myxotrichaceae</taxon>
        <taxon>Oidiodendron</taxon>
    </lineage>
</organism>